<gene>
    <name evidence="1" type="ORF">MORIYA_1157</name>
</gene>
<dbReference type="KEGG" id="mya:MORIYA_1157"/>
<name>A0A330LUH6_9GAMM</name>
<organism evidence="1 2">
    <name type="scientific">Moritella yayanosii</name>
    <dbReference type="NCBI Taxonomy" id="69539"/>
    <lineage>
        <taxon>Bacteria</taxon>
        <taxon>Pseudomonadati</taxon>
        <taxon>Pseudomonadota</taxon>
        <taxon>Gammaproteobacteria</taxon>
        <taxon>Alteromonadales</taxon>
        <taxon>Moritellaceae</taxon>
        <taxon>Moritella</taxon>
    </lineage>
</organism>
<accession>A0A330LUH6</accession>
<reference evidence="2" key="1">
    <citation type="submission" date="2018-05" db="EMBL/GenBank/DDBJ databases">
        <authorList>
            <person name="Cea G.-C."/>
            <person name="William W."/>
        </authorList>
    </citation>
    <scope>NUCLEOTIDE SEQUENCE [LARGE SCALE GENOMIC DNA]</scope>
    <source>
        <strain evidence="2">DB21MT 5</strain>
    </source>
</reference>
<dbReference type="EMBL" id="LS483250">
    <property type="protein sequence ID" value="SQD77635.1"/>
    <property type="molecule type" value="Genomic_DNA"/>
</dbReference>
<keyword evidence="2" id="KW-1185">Reference proteome</keyword>
<protein>
    <submittedName>
        <fullName evidence="1">Uncharacterized protein</fullName>
    </submittedName>
</protein>
<sequence>MCCWNSKLPDWLLLAIVGGSSNGYVASVFLSGRDACLDDHFIIRGDVGIDLNGILAPALYPTAIADFSASYFFASA</sequence>
<evidence type="ECO:0000313" key="2">
    <source>
        <dbReference type="Proteomes" id="UP000250163"/>
    </source>
</evidence>
<dbReference type="AlphaFoldDB" id="A0A330LUH6"/>
<dbReference type="Proteomes" id="UP000250163">
    <property type="component" value="Chromosome MORIYA"/>
</dbReference>
<proteinExistence type="predicted"/>
<evidence type="ECO:0000313" key="1">
    <source>
        <dbReference type="EMBL" id="SQD77635.1"/>
    </source>
</evidence>